<evidence type="ECO:0000256" key="5">
    <source>
        <dbReference type="ARBA" id="ARBA00022490"/>
    </source>
</evidence>
<keyword evidence="5" id="KW-0963">Cytoplasm</keyword>
<feature type="region of interest" description="Disordered" evidence="13">
    <location>
        <begin position="284"/>
        <end position="313"/>
    </location>
</feature>
<dbReference type="AlphaFoldDB" id="A0AA39FX81"/>
<keyword evidence="12" id="KW-0206">Cytoskeleton</keyword>
<evidence type="ECO:0000256" key="3">
    <source>
        <dbReference type="ARBA" id="ARBA00007574"/>
    </source>
</evidence>
<evidence type="ECO:0000256" key="6">
    <source>
        <dbReference type="ARBA" id="ARBA00022692"/>
    </source>
</evidence>
<keyword evidence="4" id="KW-1003">Cell membrane</keyword>
<feature type="compositionally biased region" description="Polar residues" evidence="13">
    <location>
        <begin position="12"/>
        <end position="34"/>
    </location>
</feature>
<proteinExistence type="inferred from homology"/>
<name>A0AA39FX81_9HYME</name>
<dbReference type="PANTHER" id="PTHR12939">
    <property type="entry name" value="SARCOGLYCAN"/>
    <property type="match status" value="1"/>
</dbReference>
<dbReference type="Proteomes" id="UP001168990">
    <property type="component" value="Unassembled WGS sequence"/>
</dbReference>
<evidence type="ECO:0000256" key="10">
    <source>
        <dbReference type="ARBA" id="ARBA00023157"/>
    </source>
</evidence>
<dbReference type="Pfam" id="PF04790">
    <property type="entry name" value="Sarcoglycan_1"/>
    <property type="match status" value="1"/>
</dbReference>
<keyword evidence="16" id="KW-1185">Reference proteome</keyword>
<keyword evidence="6 14" id="KW-0812">Transmembrane</keyword>
<dbReference type="GO" id="GO:0005856">
    <property type="term" value="C:cytoskeleton"/>
    <property type="evidence" value="ECO:0007669"/>
    <property type="project" value="UniProtKB-SubCell"/>
</dbReference>
<dbReference type="InterPro" id="IPR039972">
    <property type="entry name" value="Sarcoglycan_gamma/delta/zeta"/>
</dbReference>
<sequence>MARGQKNWSDEPGNSNSISRQTGPIRPTQASSARICTPQHDEQHHLPSCNGFRFGVYGWRKRCLYSLVLGLMIMVILNLALTLWLLKVMEFSSEGIGSLKVVPGGIELRGQAAILDALIASNVRSRRGKNLILESWSNFTASARDHDGRLLARFTLGEDRVDCISKGFRITDPRGGVLFSADREQVVVGATMLKVTGVGGAVFRGSVQTPLVRAESGHGLRLESATRSLEIKAPERIVIESRAGEISASCLSDLTLQSIEGAVRFDAKSVFLQGLKTGTPIQRHSVREQQLQQQQPQQQQQQQKFRNGRSSTDQRESNVYQLCICANGKLFLARPEGVCQADKSIC</sequence>
<comment type="similarity">
    <text evidence="3">Belongs to the sarcoglycan beta/delta/gamma/zeta family.</text>
</comment>
<dbReference type="GO" id="GO:0042383">
    <property type="term" value="C:sarcolemma"/>
    <property type="evidence" value="ECO:0007669"/>
    <property type="project" value="UniProtKB-SubCell"/>
</dbReference>
<keyword evidence="10" id="KW-1015">Disulfide bond</keyword>
<dbReference type="EMBL" id="JAQQBS010000001">
    <property type="protein sequence ID" value="KAK0176884.1"/>
    <property type="molecule type" value="Genomic_DNA"/>
</dbReference>
<dbReference type="InterPro" id="IPR006875">
    <property type="entry name" value="Sarcoglycan"/>
</dbReference>
<evidence type="ECO:0000256" key="13">
    <source>
        <dbReference type="SAM" id="MobiDB-lite"/>
    </source>
</evidence>
<evidence type="ECO:0000256" key="12">
    <source>
        <dbReference type="ARBA" id="ARBA00023212"/>
    </source>
</evidence>
<keyword evidence="7" id="KW-0735">Signal-anchor</keyword>
<evidence type="ECO:0000256" key="9">
    <source>
        <dbReference type="ARBA" id="ARBA00023136"/>
    </source>
</evidence>
<evidence type="ECO:0000256" key="8">
    <source>
        <dbReference type="ARBA" id="ARBA00022989"/>
    </source>
</evidence>
<evidence type="ECO:0000256" key="7">
    <source>
        <dbReference type="ARBA" id="ARBA00022968"/>
    </source>
</evidence>
<evidence type="ECO:0000313" key="15">
    <source>
        <dbReference type="EMBL" id="KAK0176884.1"/>
    </source>
</evidence>
<accession>A0AA39FX81</accession>
<evidence type="ECO:0000256" key="14">
    <source>
        <dbReference type="SAM" id="Phobius"/>
    </source>
</evidence>
<dbReference type="GO" id="GO:0060047">
    <property type="term" value="P:heart contraction"/>
    <property type="evidence" value="ECO:0007669"/>
    <property type="project" value="TreeGrafter"/>
</dbReference>
<reference evidence="15" key="2">
    <citation type="submission" date="2023-03" db="EMBL/GenBank/DDBJ databases">
        <authorList>
            <person name="Inwood S.N."/>
            <person name="Skelly J.G."/>
            <person name="Guhlin J."/>
            <person name="Harrop T.W.R."/>
            <person name="Goldson S.G."/>
            <person name="Dearden P.K."/>
        </authorList>
    </citation>
    <scope>NUCLEOTIDE SEQUENCE</scope>
    <source>
        <strain evidence="15">Irish</strain>
        <tissue evidence="15">Whole body</tissue>
    </source>
</reference>
<comment type="subcellular location">
    <subcellularLocation>
        <location evidence="2">Cell membrane</location>
        <location evidence="2">Sarcolemma</location>
        <topology evidence="2">Single-pass type II membrane protein</topology>
    </subcellularLocation>
    <subcellularLocation>
        <location evidence="1">Cytoplasm</location>
        <location evidence="1">Cytoskeleton</location>
    </subcellularLocation>
</comment>
<evidence type="ECO:0000313" key="16">
    <source>
        <dbReference type="Proteomes" id="UP001168990"/>
    </source>
</evidence>
<feature type="compositionally biased region" description="Low complexity" evidence="13">
    <location>
        <begin position="289"/>
        <end position="303"/>
    </location>
</feature>
<gene>
    <name evidence="15" type="ORF">PV328_000982</name>
</gene>
<feature type="transmembrane region" description="Helical" evidence="14">
    <location>
        <begin position="63"/>
        <end position="86"/>
    </location>
</feature>
<evidence type="ECO:0008006" key="17">
    <source>
        <dbReference type="Google" id="ProtNLM"/>
    </source>
</evidence>
<comment type="caution">
    <text evidence="15">The sequence shown here is derived from an EMBL/GenBank/DDBJ whole genome shotgun (WGS) entry which is preliminary data.</text>
</comment>
<feature type="region of interest" description="Disordered" evidence="13">
    <location>
        <begin position="1"/>
        <end position="43"/>
    </location>
</feature>
<reference evidence="15" key="1">
    <citation type="journal article" date="2023" name="bioRxiv">
        <title>Scaffold-level genome assemblies of two parasitoid biocontrol wasps reveal the parthenogenesis mechanism and an associated novel virus.</title>
        <authorList>
            <person name="Inwood S."/>
            <person name="Skelly J."/>
            <person name="Guhlin J."/>
            <person name="Harrop T."/>
            <person name="Goldson S."/>
            <person name="Dearden P."/>
        </authorList>
    </citation>
    <scope>NUCLEOTIDE SEQUENCE</scope>
    <source>
        <strain evidence="15">Irish</strain>
        <tissue evidence="15">Whole body</tissue>
    </source>
</reference>
<evidence type="ECO:0000256" key="1">
    <source>
        <dbReference type="ARBA" id="ARBA00004245"/>
    </source>
</evidence>
<keyword evidence="9 14" id="KW-0472">Membrane</keyword>
<dbReference type="GO" id="GO:0016012">
    <property type="term" value="C:sarcoglycan complex"/>
    <property type="evidence" value="ECO:0007669"/>
    <property type="project" value="InterPro"/>
</dbReference>
<keyword evidence="11" id="KW-0325">Glycoprotein</keyword>
<organism evidence="15 16">
    <name type="scientific">Microctonus aethiopoides</name>
    <dbReference type="NCBI Taxonomy" id="144406"/>
    <lineage>
        <taxon>Eukaryota</taxon>
        <taxon>Metazoa</taxon>
        <taxon>Ecdysozoa</taxon>
        <taxon>Arthropoda</taxon>
        <taxon>Hexapoda</taxon>
        <taxon>Insecta</taxon>
        <taxon>Pterygota</taxon>
        <taxon>Neoptera</taxon>
        <taxon>Endopterygota</taxon>
        <taxon>Hymenoptera</taxon>
        <taxon>Apocrita</taxon>
        <taxon>Ichneumonoidea</taxon>
        <taxon>Braconidae</taxon>
        <taxon>Euphorinae</taxon>
        <taxon>Microctonus</taxon>
    </lineage>
</organism>
<protein>
    <recommendedName>
        <fullName evidence="17">Zeta-sarcoglycan</fullName>
    </recommendedName>
</protein>
<keyword evidence="8 14" id="KW-1133">Transmembrane helix</keyword>
<evidence type="ECO:0000256" key="11">
    <source>
        <dbReference type="ARBA" id="ARBA00023180"/>
    </source>
</evidence>
<dbReference type="PANTHER" id="PTHR12939:SF10">
    <property type="entry name" value="EG:4F1.1 PROTEIN"/>
    <property type="match status" value="1"/>
</dbReference>
<evidence type="ECO:0000256" key="4">
    <source>
        <dbReference type="ARBA" id="ARBA00022475"/>
    </source>
</evidence>
<evidence type="ECO:0000256" key="2">
    <source>
        <dbReference type="ARBA" id="ARBA00004274"/>
    </source>
</evidence>